<evidence type="ECO:0000256" key="1">
    <source>
        <dbReference type="SAM" id="SignalP"/>
    </source>
</evidence>
<feature type="signal peptide" evidence="1">
    <location>
        <begin position="1"/>
        <end position="16"/>
    </location>
</feature>
<keyword evidence="1" id="KW-0732">Signal</keyword>
<organism evidence="2 3">
    <name type="scientific">Dawidia soli</name>
    <dbReference type="NCBI Taxonomy" id="2782352"/>
    <lineage>
        <taxon>Bacteria</taxon>
        <taxon>Pseudomonadati</taxon>
        <taxon>Bacteroidota</taxon>
        <taxon>Cytophagia</taxon>
        <taxon>Cytophagales</taxon>
        <taxon>Chryseotaleaceae</taxon>
        <taxon>Dawidia</taxon>
    </lineage>
</organism>
<sequence>MKRYIYLFAVSWLAHAALQAQTLQATVSLSVRDAVALALANNADVVMAIEQVRHADYQVREAREIFCLGSR</sequence>
<proteinExistence type="predicted"/>
<dbReference type="RefSeq" id="WP_254094467.1">
    <property type="nucleotide sequence ID" value="NZ_JAHESC010000083.1"/>
</dbReference>
<name>A0AAP2DJN9_9BACT</name>
<dbReference type="EMBL" id="JAHESC010000083">
    <property type="protein sequence ID" value="MBT1690732.1"/>
    <property type="molecule type" value="Genomic_DNA"/>
</dbReference>
<dbReference type="SUPFAM" id="SSF56954">
    <property type="entry name" value="Outer membrane efflux proteins (OEP)"/>
    <property type="match status" value="1"/>
</dbReference>
<keyword evidence="3" id="KW-1185">Reference proteome</keyword>
<dbReference type="Proteomes" id="UP001319180">
    <property type="component" value="Unassembled WGS sequence"/>
</dbReference>
<comment type="caution">
    <text evidence="2">The sequence shown here is derived from an EMBL/GenBank/DDBJ whole genome shotgun (WGS) entry which is preliminary data.</text>
</comment>
<evidence type="ECO:0000313" key="2">
    <source>
        <dbReference type="EMBL" id="MBT1690732.1"/>
    </source>
</evidence>
<evidence type="ECO:0000313" key="3">
    <source>
        <dbReference type="Proteomes" id="UP001319180"/>
    </source>
</evidence>
<gene>
    <name evidence="2" type="ORF">KK078_29475</name>
</gene>
<accession>A0AAP2DJN9</accession>
<evidence type="ECO:0008006" key="4">
    <source>
        <dbReference type="Google" id="ProtNLM"/>
    </source>
</evidence>
<reference evidence="2 3" key="1">
    <citation type="submission" date="2021-05" db="EMBL/GenBank/DDBJ databases">
        <title>A Polyphasic approach of four new species of the genus Ohtaekwangia: Ohtaekwangia histidinii sp. nov., Ohtaekwangia cretensis sp. nov., Ohtaekwangia indiensis sp. nov., Ohtaekwangia reichenbachii sp. nov. from diverse environment.</title>
        <authorList>
            <person name="Octaviana S."/>
        </authorList>
    </citation>
    <scope>NUCLEOTIDE SEQUENCE [LARGE SCALE GENOMIC DNA]</scope>
    <source>
        <strain evidence="2 3">PWU37</strain>
    </source>
</reference>
<feature type="chain" id="PRO_5043013443" description="TolC family protein" evidence="1">
    <location>
        <begin position="17"/>
        <end position="71"/>
    </location>
</feature>
<dbReference type="AlphaFoldDB" id="A0AAP2DJN9"/>
<protein>
    <recommendedName>
        <fullName evidence="4">TolC family protein</fullName>
    </recommendedName>
</protein>